<dbReference type="CDD" id="cd21381">
    <property type="entry name" value="CTWD_TTC4"/>
    <property type="match status" value="1"/>
</dbReference>
<feature type="region of interest" description="Disordered" evidence="4">
    <location>
        <begin position="1"/>
        <end position="24"/>
    </location>
</feature>
<dbReference type="PANTHER" id="PTHR46035">
    <property type="entry name" value="TETRATRICOPEPTIDE REPEAT PROTEIN 4"/>
    <property type="match status" value="1"/>
</dbReference>
<evidence type="ECO:0000313" key="6">
    <source>
        <dbReference type="EMBL" id="SGZ39194.1"/>
    </source>
</evidence>
<dbReference type="InterPro" id="IPR044059">
    <property type="entry name" value="Csn1/TTC4_wheel"/>
</dbReference>
<dbReference type="GO" id="GO:0043022">
    <property type="term" value="F:ribosome binding"/>
    <property type="evidence" value="ECO:0007669"/>
    <property type="project" value="EnsemblFungi"/>
</dbReference>
<dbReference type="AlphaFoldDB" id="A0A1L0AYH6"/>
<keyword evidence="2" id="KW-0802">TPR repeat</keyword>
<evidence type="ECO:0000259" key="5">
    <source>
        <dbReference type="Pfam" id="PF18972"/>
    </source>
</evidence>
<dbReference type="SMART" id="SM00028">
    <property type="entry name" value="TPR"/>
    <property type="match status" value="3"/>
</dbReference>
<dbReference type="Proteomes" id="UP000183365">
    <property type="component" value="Unassembled WGS sequence"/>
</dbReference>
<evidence type="ECO:0000256" key="2">
    <source>
        <dbReference type="ARBA" id="ARBA00022803"/>
    </source>
</evidence>
<dbReference type="GO" id="GO:0005829">
    <property type="term" value="C:cytosol"/>
    <property type="evidence" value="ECO:0007669"/>
    <property type="project" value="TreeGrafter"/>
</dbReference>
<dbReference type="InterPro" id="IPR011990">
    <property type="entry name" value="TPR-like_helical_dom_sf"/>
</dbReference>
<dbReference type="OrthoDB" id="420195at2759"/>
<dbReference type="EMBL" id="FQNF01000019">
    <property type="protein sequence ID" value="SGZ39194.1"/>
    <property type="molecule type" value="Genomic_DNA"/>
</dbReference>
<dbReference type="GO" id="GO:0042026">
    <property type="term" value="P:protein refolding"/>
    <property type="evidence" value="ECO:0007669"/>
    <property type="project" value="EnsemblFungi"/>
</dbReference>
<dbReference type="GO" id="GO:0051879">
    <property type="term" value="F:Hsp90 protein binding"/>
    <property type="evidence" value="ECO:0007669"/>
    <property type="project" value="EnsemblFungi"/>
</dbReference>
<dbReference type="InterPro" id="IPR019734">
    <property type="entry name" value="TPR_rpt"/>
</dbReference>
<keyword evidence="7" id="KW-1185">Reference proteome</keyword>
<gene>
    <name evidence="6" type="ORF">HGUI_01394</name>
</gene>
<dbReference type="VEuPathDB" id="FungiDB:HGUI_01394"/>
<accession>A0A1L0AYH6</accession>
<evidence type="ECO:0000256" key="1">
    <source>
        <dbReference type="ARBA" id="ARBA00022737"/>
    </source>
</evidence>
<sequence>MSDKPKLERYVPKPGEPALPPQLSEFQNKSTSEVLEELNKMPFFMNSLPSDMEADESFQALEALRAMNYEGNPTDMITNFKNQGNEMFKAKNYKDARAFYQRGLDIDAQNYNPDEDTVEADENNKPFDINEFNLIKAVVYSNKAACELSLKNYRRCINDCKKSLSIDSKNIKAYFRMAKAFMMLKLFDESLESIQFGLLLDKDNKSLLNLLNTVNDNIIEIDKNNKKNESIRLEEDRQKNLLEAAIDLRQYTNVNKAQCLPLPNKTYLEQKDVVDSQMIFSACVMYPGYNSYDPVGDISELSTPQELLSLFLDIPQEVADKEPKYSIIDKQTNGKNVHIYMETLDGGLIKLNKKLTFNQILQNQSPKIPLFNKQLHVYFAAKDNSQWIKDWDKEMALAQRV</sequence>
<protein>
    <submittedName>
        <fullName evidence="6">Related to Hsp70/Hsp90 co-chaperone CNS1</fullName>
    </submittedName>
</protein>
<dbReference type="SUPFAM" id="SSF48452">
    <property type="entry name" value="TPR-like"/>
    <property type="match status" value="1"/>
</dbReference>
<keyword evidence="1" id="KW-0677">Repeat</keyword>
<dbReference type="PANTHER" id="PTHR46035:SF1">
    <property type="entry name" value="TETRATRICOPEPTIDE REPEAT PROTEIN 4"/>
    <property type="match status" value="1"/>
</dbReference>
<evidence type="ECO:0000256" key="4">
    <source>
        <dbReference type="SAM" id="MobiDB-lite"/>
    </source>
</evidence>
<feature type="compositionally biased region" description="Basic and acidic residues" evidence="4">
    <location>
        <begin position="1"/>
        <end position="11"/>
    </location>
</feature>
<evidence type="ECO:0000313" key="7">
    <source>
        <dbReference type="Proteomes" id="UP000183365"/>
    </source>
</evidence>
<organism evidence="6 7">
    <name type="scientific">Hanseniaspora guilliermondii</name>
    <dbReference type="NCBI Taxonomy" id="56406"/>
    <lineage>
        <taxon>Eukaryota</taxon>
        <taxon>Fungi</taxon>
        <taxon>Dikarya</taxon>
        <taxon>Ascomycota</taxon>
        <taxon>Saccharomycotina</taxon>
        <taxon>Saccharomycetes</taxon>
        <taxon>Saccharomycodales</taxon>
        <taxon>Saccharomycodaceae</taxon>
        <taxon>Hanseniaspora</taxon>
    </lineage>
</organism>
<reference evidence="7" key="1">
    <citation type="submission" date="2016-11" db="EMBL/GenBank/DDBJ databases">
        <authorList>
            <person name="Guldener U."/>
        </authorList>
    </citation>
    <scope>NUCLEOTIDE SEQUENCE [LARGE SCALE GENOMIC DNA]</scope>
</reference>
<dbReference type="GO" id="GO:0030544">
    <property type="term" value="F:Hsp70 protein binding"/>
    <property type="evidence" value="ECO:0007669"/>
    <property type="project" value="EnsemblFungi"/>
</dbReference>
<dbReference type="Pfam" id="PF18972">
    <property type="entry name" value="Wheel"/>
    <property type="match status" value="1"/>
</dbReference>
<proteinExistence type="inferred from homology"/>
<evidence type="ECO:0000256" key="3">
    <source>
        <dbReference type="ARBA" id="ARBA00023602"/>
    </source>
</evidence>
<dbReference type="Gene3D" id="1.25.40.10">
    <property type="entry name" value="Tetratricopeptide repeat domain"/>
    <property type="match status" value="1"/>
</dbReference>
<feature type="domain" description="Cns1/TTC4 wheel" evidence="5">
    <location>
        <begin position="272"/>
        <end position="391"/>
    </location>
</feature>
<name>A0A1L0AYH6_9ASCO</name>
<comment type="similarity">
    <text evidence="3">Belongs to the TTC4 family.</text>
</comment>
<dbReference type="GO" id="GO:0005634">
    <property type="term" value="C:nucleus"/>
    <property type="evidence" value="ECO:0007669"/>
    <property type="project" value="TreeGrafter"/>
</dbReference>